<evidence type="ECO:0000313" key="2">
    <source>
        <dbReference type="Proteomes" id="UP000295620"/>
    </source>
</evidence>
<dbReference type="OrthoDB" id="1910631at2"/>
<organism evidence="1 2">
    <name type="scientific">Pedobacter metabolipauper</name>
    <dbReference type="NCBI Taxonomy" id="425513"/>
    <lineage>
        <taxon>Bacteria</taxon>
        <taxon>Pseudomonadati</taxon>
        <taxon>Bacteroidota</taxon>
        <taxon>Sphingobacteriia</taxon>
        <taxon>Sphingobacteriales</taxon>
        <taxon>Sphingobacteriaceae</taxon>
        <taxon>Pedobacter</taxon>
    </lineage>
</organism>
<sequence>MNKNAITLIIIYFGKWPEWYNFFLESCSKNIDVNFLIFTDQEVETNPFTNIRYIDFSMKDFNMLASAKLDLAIEFTEPYKICDFRPAFGIIFEDYLKGCTFWGHTDIDLILGDITHFITDQLLEEYDILSARKEYLVGHFTLYKNTKRMNTLYRLTDNYEHIFRSKEYLGFDECNFLWWRLIAGHDILSLCTKHMSMTHLVKRLQADHEIRALFTPLVLEQIHANSSFDRILIWNDGKLKDYHTNEPILYFHFHFLKKKPEFTYPDWNTLHQGFFISNEGFSFKHS</sequence>
<gene>
    <name evidence="1" type="ORF">ATK78_2962</name>
</gene>
<evidence type="ECO:0000313" key="1">
    <source>
        <dbReference type="EMBL" id="TDQ08448.1"/>
    </source>
</evidence>
<dbReference type="AlphaFoldDB" id="A0A4R6STV7"/>
<proteinExistence type="predicted"/>
<comment type="caution">
    <text evidence="1">The sequence shown here is derived from an EMBL/GenBank/DDBJ whole genome shotgun (WGS) entry which is preliminary data.</text>
</comment>
<dbReference type="Proteomes" id="UP000295620">
    <property type="component" value="Unassembled WGS sequence"/>
</dbReference>
<protein>
    <submittedName>
        <fullName evidence="1">Uncharacterized protein</fullName>
    </submittedName>
</protein>
<dbReference type="EMBL" id="SNYC01000005">
    <property type="protein sequence ID" value="TDQ08448.1"/>
    <property type="molecule type" value="Genomic_DNA"/>
</dbReference>
<accession>A0A4R6STV7</accession>
<dbReference type="Pfam" id="PF20330">
    <property type="entry name" value="DUF6625"/>
    <property type="match status" value="1"/>
</dbReference>
<keyword evidence="2" id="KW-1185">Reference proteome</keyword>
<name>A0A4R6STV7_9SPHI</name>
<reference evidence="1 2" key="1">
    <citation type="submission" date="2019-03" db="EMBL/GenBank/DDBJ databases">
        <title>Genomic Encyclopedia of Archaeal and Bacterial Type Strains, Phase II (KMG-II): from individual species to whole genera.</title>
        <authorList>
            <person name="Goeker M."/>
        </authorList>
    </citation>
    <scope>NUCLEOTIDE SEQUENCE [LARGE SCALE GENOMIC DNA]</scope>
    <source>
        <strain evidence="1 2">DSM 19035</strain>
    </source>
</reference>
<dbReference type="RefSeq" id="WP_133576814.1">
    <property type="nucleotide sequence ID" value="NZ_SNYC01000005.1"/>
</dbReference>
<dbReference type="InterPro" id="IPR046733">
    <property type="entry name" value="DUF6625"/>
</dbReference>